<dbReference type="SUPFAM" id="SSF48371">
    <property type="entry name" value="ARM repeat"/>
    <property type="match status" value="1"/>
</dbReference>
<sequence>MSDSASQANQHCTKQLELFDLHDTNRHSMADQAKWQALMKWTMKHTDGTTPTDATPISEDKQRFLEMVMNEGVIDENERVKDILRILEGEDPRLVFAKEDGTIADEGSEPSPGDLAEYKNTLLDELLTRIDQIDNAQNFVKMGGLRVMTKVIQNYEQASSRALAAEVCSVVVQNNPFCQDAAVESGLLEVLCTLAREDKDVTCRVKALLGISCLVRHHAVAEKRFLGESCEGLELMRQNLESATDIRLQRKSLFFLRYLIRNTRTTADLVLQKGFFIQSAAAFITNEDVDLCESAVEGLAEFAMIGPDFMAACKKPEFDLIAKCDERLKQIDALESEDKEYAQETKVRVEYLKKVLTV</sequence>
<keyword evidence="3" id="KW-1185">Reference proteome</keyword>
<dbReference type="AlphaFoldDB" id="A0A833SM19"/>
<proteinExistence type="predicted"/>
<gene>
    <name evidence="1" type="ORF">GN244_ATG18045</name>
    <name evidence="2" type="ORF">GN958_ATG03325</name>
</gene>
<dbReference type="InterPro" id="IPR016024">
    <property type="entry name" value="ARM-type_fold"/>
</dbReference>
<reference evidence="1" key="1">
    <citation type="submission" date="2020-04" db="EMBL/GenBank/DDBJ databases">
        <title>Hybrid Assembly of Korean Phytophthora infestans isolates.</title>
        <authorList>
            <person name="Prokchorchik M."/>
            <person name="Lee Y."/>
            <person name="Seo J."/>
            <person name="Cho J.-H."/>
            <person name="Park Y.-E."/>
            <person name="Jang D.-C."/>
            <person name="Im J.-S."/>
            <person name="Choi J.-G."/>
            <person name="Park H.-J."/>
            <person name="Lee G.-B."/>
            <person name="Lee Y.-G."/>
            <person name="Hong S.-Y."/>
            <person name="Cho K."/>
            <person name="Sohn K.H."/>
        </authorList>
    </citation>
    <scope>NUCLEOTIDE SEQUENCE</scope>
    <source>
        <strain evidence="1">KR_1_A1</strain>
        <strain evidence="2">KR_2_A2</strain>
    </source>
</reference>
<dbReference type="EMBL" id="JAACNO010000465">
    <property type="protein sequence ID" value="KAF4147453.1"/>
    <property type="molecule type" value="Genomic_DNA"/>
</dbReference>
<comment type="caution">
    <text evidence="1">The sequence shown here is derived from an EMBL/GenBank/DDBJ whole genome shotgun (WGS) entry which is preliminary data.</text>
</comment>
<accession>A0A833SM19</accession>
<evidence type="ECO:0000313" key="1">
    <source>
        <dbReference type="EMBL" id="KAF4030175.1"/>
    </source>
</evidence>
<dbReference type="Gene3D" id="1.25.10.10">
    <property type="entry name" value="Leucine-rich Repeat Variant"/>
    <property type="match status" value="1"/>
</dbReference>
<evidence type="ECO:0000313" key="3">
    <source>
        <dbReference type="Proteomes" id="UP000602510"/>
    </source>
</evidence>
<dbReference type="PANTHER" id="PTHR19316">
    <property type="entry name" value="PROTEIN FOLDING REGULATOR"/>
    <property type="match status" value="1"/>
</dbReference>
<name>A0A833SM19_PHYIN</name>
<evidence type="ECO:0000313" key="2">
    <source>
        <dbReference type="EMBL" id="KAF4147453.1"/>
    </source>
</evidence>
<organism evidence="1 3">
    <name type="scientific">Phytophthora infestans</name>
    <name type="common">Potato late blight agent</name>
    <name type="synonym">Botrytis infestans</name>
    <dbReference type="NCBI Taxonomy" id="4787"/>
    <lineage>
        <taxon>Eukaryota</taxon>
        <taxon>Sar</taxon>
        <taxon>Stramenopiles</taxon>
        <taxon>Oomycota</taxon>
        <taxon>Peronosporomycetes</taxon>
        <taxon>Peronosporales</taxon>
        <taxon>Peronosporaceae</taxon>
        <taxon>Phytophthora</taxon>
    </lineage>
</organism>
<dbReference type="PANTHER" id="PTHR19316:SF18">
    <property type="entry name" value="HSP70-BINDING PROTEIN 1"/>
    <property type="match status" value="1"/>
</dbReference>
<dbReference type="EMBL" id="WSZM01000706">
    <property type="protein sequence ID" value="KAF4030175.1"/>
    <property type="molecule type" value="Genomic_DNA"/>
</dbReference>
<dbReference type="InterPro" id="IPR050693">
    <property type="entry name" value="Hsp70_NEF-Inhibitors"/>
</dbReference>
<dbReference type="Proteomes" id="UP000704712">
    <property type="component" value="Unassembled WGS sequence"/>
</dbReference>
<dbReference type="Proteomes" id="UP000602510">
    <property type="component" value="Unassembled WGS sequence"/>
</dbReference>
<protein>
    <submittedName>
        <fullName evidence="1">Putative Fes1 domain-containing protein</fullName>
    </submittedName>
</protein>
<dbReference type="InterPro" id="IPR011989">
    <property type="entry name" value="ARM-like"/>
</dbReference>
<dbReference type="GO" id="GO:0005783">
    <property type="term" value="C:endoplasmic reticulum"/>
    <property type="evidence" value="ECO:0007669"/>
    <property type="project" value="TreeGrafter"/>
</dbReference>
<dbReference type="GO" id="GO:0000774">
    <property type="term" value="F:adenyl-nucleotide exchange factor activity"/>
    <property type="evidence" value="ECO:0007669"/>
    <property type="project" value="TreeGrafter"/>
</dbReference>